<dbReference type="VEuPathDB" id="FungiDB:FUN_012001"/>
<dbReference type="Gene3D" id="3.80.10.10">
    <property type="entry name" value="Ribonuclease Inhibitor"/>
    <property type="match status" value="1"/>
</dbReference>
<sequence length="524" mass="61319">MSKLIPDIFALIIKALEDDYNTLFNCLLMNKLWCDLTIPILWRNCINRNLKSGPYEKNISLVKILLTFLSEESKNILIKNEINLSFIQTQKPLFNYISYCKTIVTFDVTEVIKDYFDPPLSRFQAKILEEVFYDMIFNKCFKLYRLNISHKLCYKKYDILNFIRLKGNLSNIVELICVQHIDERFFHILAEICVNIRKLELKDSNKNNNQGLIKLIEAQNKLEYFTYNGNEGRNWDNFCEEIGQALIKHKNTLKHIHGKTRLCIPLTILDSFVNLETLMLGYFTRTMNGLHSIKLPKLQGLRVCHLTEVKELIQNTSGCLKRIKIHNQFANNIRAEDIIQIIIAIYQYCPKLEYFCIPFVDTIDDSLGDLLINCSQLKHIKIYDGSLIDESLNGDAVLKILLKSTSKNLQRIEIKGSWKFSVEAIEKFLNNLKERNYSLYFEFDLNRNYFNKEFSNVIQNFIDDNDSATTWIPERVFQDIVRIWKQFSRISVWALEIGTIPCSNIPSGEMTFPILALLGFGIYF</sequence>
<evidence type="ECO:0000313" key="2">
    <source>
        <dbReference type="Proteomes" id="UP000232722"/>
    </source>
</evidence>
<reference evidence="1 2" key="2">
    <citation type="submission" date="2017-09" db="EMBL/GenBank/DDBJ databases">
        <title>Extensive intraspecific genome diversity in a model arbuscular mycorrhizal fungus.</title>
        <authorList>
            <person name="Chen E.C."/>
            <person name="Morin E."/>
            <person name="Beaudet D."/>
            <person name="Noel J."/>
            <person name="Ndikumana S."/>
            <person name="Charron P."/>
            <person name="St-Onge C."/>
            <person name="Giorgi J."/>
            <person name="Grigoriev I.V."/>
            <person name="Roux C."/>
            <person name="Martin F.M."/>
            <person name="Corradi N."/>
        </authorList>
    </citation>
    <scope>NUCLEOTIDE SEQUENCE [LARGE SCALE GENOMIC DNA]</scope>
    <source>
        <strain evidence="1 2">A5</strain>
    </source>
</reference>
<dbReference type="EMBL" id="LLXJ01000516">
    <property type="protein sequence ID" value="PKC08761.1"/>
    <property type="molecule type" value="Genomic_DNA"/>
</dbReference>
<proteinExistence type="predicted"/>
<dbReference type="AlphaFoldDB" id="A0A2N0PPL1"/>
<evidence type="ECO:0008006" key="3">
    <source>
        <dbReference type="Google" id="ProtNLM"/>
    </source>
</evidence>
<evidence type="ECO:0000313" key="1">
    <source>
        <dbReference type="EMBL" id="PKC08761.1"/>
    </source>
</evidence>
<dbReference type="SUPFAM" id="SSF52047">
    <property type="entry name" value="RNI-like"/>
    <property type="match status" value="1"/>
</dbReference>
<organism evidence="1 2">
    <name type="scientific">Rhizophagus irregularis</name>
    <dbReference type="NCBI Taxonomy" id="588596"/>
    <lineage>
        <taxon>Eukaryota</taxon>
        <taxon>Fungi</taxon>
        <taxon>Fungi incertae sedis</taxon>
        <taxon>Mucoromycota</taxon>
        <taxon>Glomeromycotina</taxon>
        <taxon>Glomeromycetes</taxon>
        <taxon>Glomerales</taxon>
        <taxon>Glomeraceae</taxon>
        <taxon>Rhizophagus</taxon>
    </lineage>
</organism>
<reference evidence="1 2" key="1">
    <citation type="submission" date="2016-04" db="EMBL/GenBank/DDBJ databases">
        <title>Genome analyses suggest a sexual origin of heterokaryosis in a supposedly ancient asexual fungus.</title>
        <authorList>
            <person name="Ropars J."/>
            <person name="Sedzielewska K."/>
            <person name="Noel J."/>
            <person name="Charron P."/>
            <person name="Farinelli L."/>
            <person name="Marton T."/>
            <person name="Kruger M."/>
            <person name="Pelin A."/>
            <person name="Brachmann A."/>
            <person name="Corradi N."/>
        </authorList>
    </citation>
    <scope>NUCLEOTIDE SEQUENCE [LARGE SCALE GENOMIC DNA]</scope>
    <source>
        <strain evidence="1 2">A5</strain>
    </source>
</reference>
<dbReference type="VEuPathDB" id="FungiDB:RhiirFUN_022810"/>
<name>A0A2N0PPL1_9GLOM</name>
<dbReference type="VEuPathDB" id="FungiDB:RhiirA1_450598"/>
<gene>
    <name evidence="1" type="ORF">RhiirA5_416516</name>
</gene>
<accession>A0A2N0PPL1</accession>
<protein>
    <recommendedName>
        <fullName evidence="3">F-box domain-containing protein</fullName>
    </recommendedName>
</protein>
<dbReference type="Proteomes" id="UP000232722">
    <property type="component" value="Unassembled WGS sequence"/>
</dbReference>
<comment type="caution">
    <text evidence="1">The sequence shown here is derived from an EMBL/GenBank/DDBJ whole genome shotgun (WGS) entry which is preliminary data.</text>
</comment>
<dbReference type="InterPro" id="IPR032675">
    <property type="entry name" value="LRR_dom_sf"/>
</dbReference>